<dbReference type="AlphaFoldDB" id="A0A921ZU74"/>
<reference evidence="1" key="1">
    <citation type="journal article" date="2016" name="Insect Biochem. Mol. Biol.">
        <title>Multifaceted biological insights from a draft genome sequence of the tobacco hornworm moth, Manduca sexta.</title>
        <authorList>
            <person name="Kanost M.R."/>
            <person name="Arrese E.L."/>
            <person name="Cao X."/>
            <person name="Chen Y.R."/>
            <person name="Chellapilla S."/>
            <person name="Goldsmith M.R."/>
            <person name="Grosse-Wilde E."/>
            <person name="Heckel D.G."/>
            <person name="Herndon N."/>
            <person name="Jiang H."/>
            <person name="Papanicolaou A."/>
            <person name="Qu J."/>
            <person name="Soulages J.L."/>
            <person name="Vogel H."/>
            <person name="Walters J."/>
            <person name="Waterhouse R.M."/>
            <person name="Ahn S.J."/>
            <person name="Almeida F.C."/>
            <person name="An C."/>
            <person name="Aqrawi P."/>
            <person name="Bretschneider A."/>
            <person name="Bryant W.B."/>
            <person name="Bucks S."/>
            <person name="Chao H."/>
            <person name="Chevignon G."/>
            <person name="Christen J.M."/>
            <person name="Clarke D.F."/>
            <person name="Dittmer N.T."/>
            <person name="Ferguson L.C.F."/>
            <person name="Garavelou S."/>
            <person name="Gordon K.H.J."/>
            <person name="Gunaratna R.T."/>
            <person name="Han Y."/>
            <person name="Hauser F."/>
            <person name="He Y."/>
            <person name="Heidel-Fischer H."/>
            <person name="Hirsh A."/>
            <person name="Hu Y."/>
            <person name="Jiang H."/>
            <person name="Kalra D."/>
            <person name="Klinner C."/>
            <person name="Konig C."/>
            <person name="Kovar C."/>
            <person name="Kroll A.R."/>
            <person name="Kuwar S.S."/>
            <person name="Lee S.L."/>
            <person name="Lehman R."/>
            <person name="Li K."/>
            <person name="Li Z."/>
            <person name="Liang H."/>
            <person name="Lovelace S."/>
            <person name="Lu Z."/>
            <person name="Mansfield J.H."/>
            <person name="McCulloch K.J."/>
            <person name="Mathew T."/>
            <person name="Morton B."/>
            <person name="Muzny D.M."/>
            <person name="Neunemann D."/>
            <person name="Ongeri F."/>
            <person name="Pauchet Y."/>
            <person name="Pu L.L."/>
            <person name="Pyrousis I."/>
            <person name="Rao X.J."/>
            <person name="Redding A."/>
            <person name="Roesel C."/>
            <person name="Sanchez-Gracia A."/>
            <person name="Schaack S."/>
            <person name="Shukla A."/>
            <person name="Tetreau G."/>
            <person name="Wang Y."/>
            <person name="Xiong G.H."/>
            <person name="Traut W."/>
            <person name="Walsh T.K."/>
            <person name="Worley K.C."/>
            <person name="Wu D."/>
            <person name="Wu W."/>
            <person name="Wu Y.Q."/>
            <person name="Zhang X."/>
            <person name="Zou Z."/>
            <person name="Zucker H."/>
            <person name="Briscoe A.D."/>
            <person name="Burmester T."/>
            <person name="Clem R.J."/>
            <person name="Feyereisen R."/>
            <person name="Grimmelikhuijzen C.J.P."/>
            <person name="Hamodrakas S.J."/>
            <person name="Hansson B.S."/>
            <person name="Huguet E."/>
            <person name="Jermiin L.S."/>
            <person name="Lan Q."/>
            <person name="Lehman H.K."/>
            <person name="Lorenzen M."/>
            <person name="Merzendorfer H."/>
            <person name="Michalopoulos I."/>
            <person name="Morton D.B."/>
            <person name="Muthukrishnan S."/>
            <person name="Oakeshott J.G."/>
            <person name="Palmer W."/>
            <person name="Park Y."/>
            <person name="Passarelli A.L."/>
            <person name="Rozas J."/>
            <person name="Schwartz L.M."/>
            <person name="Smith W."/>
            <person name="Southgate A."/>
            <person name="Vilcinskas A."/>
            <person name="Vogt R."/>
            <person name="Wang P."/>
            <person name="Werren J."/>
            <person name="Yu X.Q."/>
            <person name="Zhou J.J."/>
            <person name="Brown S.J."/>
            <person name="Scherer S.E."/>
            <person name="Richards S."/>
            <person name="Blissard G.W."/>
        </authorList>
    </citation>
    <scope>NUCLEOTIDE SEQUENCE</scope>
</reference>
<comment type="caution">
    <text evidence="1">The sequence shown here is derived from an EMBL/GenBank/DDBJ whole genome shotgun (WGS) entry which is preliminary data.</text>
</comment>
<name>A0A921ZU74_MANSE</name>
<keyword evidence="2" id="KW-1185">Reference proteome</keyword>
<gene>
    <name evidence="1" type="ORF">O3G_MSEX014066</name>
</gene>
<accession>A0A921ZU74</accession>
<protein>
    <submittedName>
        <fullName evidence="1">Uncharacterized protein</fullName>
    </submittedName>
</protein>
<evidence type="ECO:0000313" key="1">
    <source>
        <dbReference type="EMBL" id="KAG6463780.1"/>
    </source>
</evidence>
<evidence type="ECO:0000313" key="2">
    <source>
        <dbReference type="Proteomes" id="UP000791440"/>
    </source>
</evidence>
<sequence>MLSFFFLIGHARRRYGQGIPDALLPGRTKPLKNEEAKIKNKLFSMVGQSKNTIDKKMEDIDTVHELFKNNTLYKIGYIVSYLNKTHDGLKGIFRYMDKKRNALNVLRILSTYEKMIKANEFLSEMLKILNHMVMRQKTLNHAKNDSKMDTHEPRFGWSYYDEETSAK</sequence>
<dbReference type="Proteomes" id="UP000791440">
    <property type="component" value="Unassembled WGS sequence"/>
</dbReference>
<dbReference type="EMBL" id="JH669032">
    <property type="protein sequence ID" value="KAG6463780.1"/>
    <property type="molecule type" value="Genomic_DNA"/>
</dbReference>
<organism evidence="1 2">
    <name type="scientific">Manduca sexta</name>
    <name type="common">Tobacco hawkmoth</name>
    <name type="synonym">Tobacco hornworm</name>
    <dbReference type="NCBI Taxonomy" id="7130"/>
    <lineage>
        <taxon>Eukaryota</taxon>
        <taxon>Metazoa</taxon>
        <taxon>Ecdysozoa</taxon>
        <taxon>Arthropoda</taxon>
        <taxon>Hexapoda</taxon>
        <taxon>Insecta</taxon>
        <taxon>Pterygota</taxon>
        <taxon>Neoptera</taxon>
        <taxon>Endopterygota</taxon>
        <taxon>Lepidoptera</taxon>
        <taxon>Glossata</taxon>
        <taxon>Ditrysia</taxon>
        <taxon>Bombycoidea</taxon>
        <taxon>Sphingidae</taxon>
        <taxon>Sphinginae</taxon>
        <taxon>Sphingini</taxon>
        <taxon>Manduca</taxon>
    </lineage>
</organism>
<proteinExistence type="predicted"/>
<reference evidence="1" key="2">
    <citation type="submission" date="2020-12" db="EMBL/GenBank/DDBJ databases">
        <authorList>
            <person name="Kanost M."/>
        </authorList>
    </citation>
    <scope>NUCLEOTIDE SEQUENCE</scope>
</reference>